<evidence type="ECO:0008006" key="3">
    <source>
        <dbReference type="Google" id="ProtNLM"/>
    </source>
</evidence>
<gene>
    <name evidence="1" type="ORF">BkAM31D_20335</name>
</gene>
<evidence type="ECO:0000313" key="2">
    <source>
        <dbReference type="Proteomes" id="UP000193006"/>
    </source>
</evidence>
<proteinExistence type="predicted"/>
<dbReference type="RefSeq" id="WP_066156680.1">
    <property type="nucleotide sequence ID" value="NZ_CP020814.1"/>
</dbReference>
<protein>
    <recommendedName>
        <fullName evidence="3">ACR</fullName>
    </recommendedName>
</protein>
<dbReference type="InterPro" id="IPR003795">
    <property type="entry name" value="DUF192"/>
</dbReference>
<sequence>MLINRSVTDKRIAQNVIEAQTSFSRFIGLMGKKNFPNRAMIIQPCNQIHTWFMRMPIDVLFVNDHHQVVYKIVNLSPWRVSPKVAEALYVVEAEAGKFSNDVIRIGDYIEWVKEEMER</sequence>
<organism evidence="1 2">
    <name type="scientific">Halalkalibacter krulwichiae</name>
    <dbReference type="NCBI Taxonomy" id="199441"/>
    <lineage>
        <taxon>Bacteria</taxon>
        <taxon>Bacillati</taxon>
        <taxon>Bacillota</taxon>
        <taxon>Bacilli</taxon>
        <taxon>Bacillales</taxon>
        <taxon>Bacillaceae</taxon>
        <taxon>Halalkalibacter</taxon>
    </lineage>
</organism>
<dbReference type="Pfam" id="PF02643">
    <property type="entry name" value="DUF192"/>
    <property type="match status" value="1"/>
</dbReference>
<keyword evidence="2" id="KW-1185">Reference proteome</keyword>
<dbReference type="AlphaFoldDB" id="A0A1X9MH93"/>
<reference evidence="1 2" key="1">
    <citation type="submission" date="2017-04" db="EMBL/GenBank/DDBJ databases">
        <title>Bacillus krulwichiae AM31D Genome sequencing and assembly.</title>
        <authorList>
            <person name="Krulwich T.A."/>
            <person name="Anastor L."/>
            <person name="Ehrlich R."/>
            <person name="Ehrlich G.D."/>
            <person name="Janto B."/>
        </authorList>
    </citation>
    <scope>NUCLEOTIDE SEQUENCE [LARGE SCALE GENOMIC DNA]</scope>
    <source>
        <strain evidence="1 2">AM31D</strain>
    </source>
</reference>
<accession>A0A1X9MH93</accession>
<dbReference type="KEGG" id="bkw:BkAM31D_20335"/>
<name>A0A1X9MH93_9BACI</name>
<dbReference type="STRING" id="199441.BkAM31D_20335"/>
<dbReference type="InterPro" id="IPR038695">
    <property type="entry name" value="Saro_0823-like_sf"/>
</dbReference>
<dbReference type="EMBL" id="CP020814">
    <property type="protein sequence ID" value="ARK32004.1"/>
    <property type="molecule type" value="Genomic_DNA"/>
</dbReference>
<dbReference type="Proteomes" id="UP000193006">
    <property type="component" value="Chromosome"/>
</dbReference>
<evidence type="ECO:0000313" key="1">
    <source>
        <dbReference type="EMBL" id="ARK32004.1"/>
    </source>
</evidence>
<dbReference type="Gene3D" id="2.60.120.1140">
    <property type="entry name" value="Protein of unknown function DUF192"/>
    <property type="match status" value="1"/>
</dbReference>